<dbReference type="PANTHER" id="PTHR14119:SF3">
    <property type="entry name" value="ISOCHORISMATASE DOMAIN-CONTAINING PROTEIN 2"/>
    <property type="match status" value="1"/>
</dbReference>
<dbReference type="EMBL" id="FKBS01000007">
    <property type="protein sequence ID" value="SAH96468.1"/>
    <property type="molecule type" value="Genomic_DNA"/>
</dbReference>
<sequence length="180" mass="19534">MPAISLQASDCTLLVIDMQEKLLPAIHEGDAVLAATLKLARAARLLDIPVVGTEQQPGKLGATVPDLAGELQAVYAKTHFSAAREPGFEEWLPSARRTVLVAGVEAHVCVLQTLLDLRQRGWQVALVSDAVGSRKPSDHHAASRRARAGGADIVSAEMAIFEWMETCEHPRFRDVLRLVK</sequence>
<dbReference type="Gene3D" id="3.40.50.850">
    <property type="entry name" value="Isochorismatase-like"/>
    <property type="match status" value="1"/>
</dbReference>
<keyword evidence="2" id="KW-0378">Hydrolase</keyword>
<evidence type="ECO:0000259" key="1">
    <source>
        <dbReference type="Pfam" id="PF00857"/>
    </source>
</evidence>
<dbReference type="InterPro" id="IPR036380">
    <property type="entry name" value="Isochorismatase-like_sf"/>
</dbReference>
<organism evidence="2 3">
    <name type="scientific">Bordetella ansorpii</name>
    <dbReference type="NCBI Taxonomy" id="288768"/>
    <lineage>
        <taxon>Bacteria</taxon>
        <taxon>Pseudomonadati</taxon>
        <taxon>Pseudomonadota</taxon>
        <taxon>Betaproteobacteria</taxon>
        <taxon>Burkholderiales</taxon>
        <taxon>Alcaligenaceae</taxon>
        <taxon>Bordetella</taxon>
    </lineage>
</organism>
<reference evidence="2 3" key="1">
    <citation type="submission" date="2016-03" db="EMBL/GenBank/DDBJ databases">
        <authorList>
            <consortium name="Pathogen Informatics"/>
        </authorList>
    </citation>
    <scope>NUCLEOTIDE SEQUENCE [LARGE SCALE GENOMIC DNA]</scope>
    <source>
        <strain evidence="2 3">NCTC13364</strain>
    </source>
</reference>
<dbReference type="Pfam" id="PF00857">
    <property type="entry name" value="Isochorismatase"/>
    <property type="match status" value="1"/>
</dbReference>
<name>A0A157LI82_9BORD</name>
<dbReference type="Proteomes" id="UP000077037">
    <property type="component" value="Unassembled WGS sequence"/>
</dbReference>
<evidence type="ECO:0000313" key="3">
    <source>
        <dbReference type="Proteomes" id="UP000077037"/>
    </source>
</evidence>
<dbReference type="PANTHER" id="PTHR14119">
    <property type="entry name" value="HYDROLASE"/>
    <property type="match status" value="1"/>
</dbReference>
<accession>A0A157LI82</accession>
<dbReference type="GO" id="GO:0008908">
    <property type="term" value="F:isochorismatase activity"/>
    <property type="evidence" value="ECO:0007669"/>
    <property type="project" value="UniProtKB-EC"/>
</dbReference>
<proteinExistence type="predicted"/>
<protein>
    <submittedName>
        <fullName evidence="2">Isochorismatase</fullName>
        <ecNumber evidence="2">3.3.2.1</ecNumber>
    </submittedName>
</protein>
<dbReference type="AlphaFoldDB" id="A0A157LI82"/>
<dbReference type="InterPro" id="IPR050993">
    <property type="entry name" value="Isochorismatase_domain"/>
</dbReference>
<dbReference type="OrthoDB" id="9796958at2"/>
<feature type="domain" description="Isochorismatase-like" evidence="1">
    <location>
        <begin position="12"/>
        <end position="157"/>
    </location>
</feature>
<dbReference type="EC" id="3.3.2.1" evidence="2"/>
<evidence type="ECO:0000313" key="2">
    <source>
        <dbReference type="EMBL" id="SAH96468.1"/>
    </source>
</evidence>
<dbReference type="SUPFAM" id="SSF52499">
    <property type="entry name" value="Isochorismatase-like hydrolases"/>
    <property type="match status" value="1"/>
</dbReference>
<dbReference type="InterPro" id="IPR000868">
    <property type="entry name" value="Isochorismatase-like_dom"/>
</dbReference>
<gene>
    <name evidence="2" type="primary">ycaC_2</name>
    <name evidence="2" type="ORF">SAMEA1982600_00766</name>
</gene>